<dbReference type="EMBL" id="OZ034818">
    <property type="protein sequence ID" value="CAL1387683.1"/>
    <property type="molecule type" value="Genomic_DNA"/>
</dbReference>
<organism evidence="1 2">
    <name type="scientific">Linum trigynum</name>
    <dbReference type="NCBI Taxonomy" id="586398"/>
    <lineage>
        <taxon>Eukaryota</taxon>
        <taxon>Viridiplantae</taxon>
        <taxon>Streptophyta</taxon>
        <taxon>Embryophyta</taxon>
        <taxon>Tracheophyta</taxon>
        <taxon>Spermatophyta</taxon>
        <taxon>Magnoliopsida</taxon>
        <taxon>eudicotyledons</taxon>
        <taxon>Gunneridae</taxon>
        <taxon>Pentapetalae</taxon>
        <taxon>rosids</taxon>
        <taxon>fabids</taxon>
        <taxon>Malpighiales</taxon>
        <taxon>Linaceae</taxon>
        <taxon>Linum</taxon>
    </lineage>
</organism>
<keyword evidence="2" id="KW-1185">Reference proteome</keyword>
<name>A0AAV2EQ19_9ROSI</name>
<proteinExistence type="predicted"/>
<sequence length="76" mass="8767">MMEENRKMVVENRQATEENRQMMMEEARAGTHLDTIEKGRIKFPETKKDVMLVDTNLFPNAASKEPQAGQQGRNDD</sequence>
<gene>
    <name evidence="1" type="ORF">LTRI10_LOCUS28652</name>
</gene>
<evidence type="ECO:0000313" key="2">
    <source>
        <dbReference type="Proteomes" id="UP001497516"/>
    </source>
</evidence>
<reference evidence="1 2" key="1">
    <citation type="submission" date="2024-04" db="EMBL/GenBank/DDBJ databases">
        <authorList>
            <person name="Fracassetti M."/>
        </authorList>
    </citation>
    <scope>NUCLEOTIDE SEQUENCE [LARGE SCALE GENOMIC DNA]</scope>
</reference>
<accession>A0AAV2EQ19</accession>
<dbReference type="AlphaFoldDB" id="A0AAV2EQ19"/>
<evidence type="ECO:0000313" key="1">
    <source>
        <dbReference type="EMBL" id="CAL1387683.1"/>
    </source>
</evidence>
<dbReference type="Proteomes" id="UP001497516">
    <property type="component" value="Chromosome 5"/>
</dbReference>
<protein>
    <submittedName>
        <fullName evidence="1">Uncharacterized protein</fullName>
    </submittedName>
</protein>